<evidence type="ECO:0000313" key="1">
    <source>
        <dbReference type="EMBL" id="MEE1975183.1"/>
    </source>
</evidence>
<dbReference type="Proteomes" id="UP001356308">
    <property type="component" value="Unassembled WGS sequence"/>
</dbReference>
<dbReference type="InterPro" id="IPR010866">
    <property type="entry name" value="A-2_8-polyST"/>
</dbReference>
<evidence type="ECO:0000313" key="2">
    <source>
        <dbReference type="Proteomes" id="UP001356308"/>
    </source>
</evidence>
<dbReference type="RefSeq" id="WP_272650012.1">
    <property type="nucleotide sequence ID" value="NZ_JAZDDG010000002.1"/>
</dbReference>
<keyword evidence="2" id="KW-1185">Reference proteome</keyword>
<dbReference type="EMBL" id="JAZDDG010000002">
    <property type="protein sequence ID" value="MEE1975183.1"/>
    <property type="molecule type" value="Genomic_DNA"/>
</dbReference>
<organism evidence="1 2">
    <name type="scientific">Maribacter cobaltidurans</name>
    <dbReference type="NCBI Taxonomy" id="1178778"/>
    <lineage>
        <taxon>Bacteria</taxon>
        <taxon>Pseudomonadati</taxon>
        <taxon>Bacteroidota</taxon>
        <taxon>Flavobacteriia</taxon>
        <taxon>Flavobacteriales</taxon>
        <taxon>Flavobacteriaceae</taxon>
        <taxon>Maribacter</taxon>
    </lineage>
</organism>
<protein>
    <submittedName>
        <fullName evidence="1">Polysialyltransferase family glycosyltransferase</fullName>
    </submittedName>
</protein>
<dbReference type="Pfam" id="PF07388">
    <property type="entry name" value="A-2_8-polyST"/>
    <property type="match status" value="1"/>
</dbReference>
<accession>A0ABU7IR80</accession>
<name>A0ABU7IR80_9FLAO</name>
<gene>
    <name evidence="1" type="ORF">V1I91_03830</name>
</gene>
<comment type="caution">
    <text evidence="1">The sequence shown here is derived from an EMBL/GenBank/DDBJ whole genome shotgun (WGS) entry which is preliminary data.</text>
</comment>
<proteinExistence type="predicted"/>
<sequence length="365" mass="42565">MKYLFHIHSNINLLTATLIVENGNINKEKVVFILSRGVTTPLAVKTVKLPKYIYYHPFNTLKKLPNLRFRANRKVLYEIDSIIEENIDDAFTYFCPNSRVPLYRAFFSHPKCVCVNYIEDGLDAYLSEQELLKKFPKQIPLHIKVLESAFKLFPVFCAKRLRYVPGGFLSNLKEEKSKIYCLSEKSYLNQENSNRILVGIGDDSLYNYSDISFNEIFVFDAVKNQNVVREKDLYHFVRWFSKEYFAFNEIAIKFHPFQDEKEIEEILAIFSELDIDVTVIGGQLSLEAVFIKRKDVNVYGIGSSLLIYAALFSVQSVHVLFPYFEHRLNYISPRLSIWNDVFLGRKNIKLLDGTLKNTGKQKRNK</sequence>
<reference evidence="1 2" key="1">
    <citation type="submission" date="2024-01" db="EMBL/GenBank/DDBJ databases">
        <title>Maribacter spp. originated from different algae showed divergent polysaccharides utilization ability.</title>
        <authorList>
            <person name="Wang H."/>
            <person name="Wu Y."/>
        </authorList>
    </citation>
    <scope>NUCLEOTIDE SEQUENCE [LARGE SCALE GENOMIC DNA]</scope>
    <source>
        <strain evidence="1 2">PR1</strain>
    </source>
</reference>